<dbReference type="SUPFAM" id="SSF49879">
    <property type="entry name" value="SMAD/FHA domain"/>
    <property type="match status" value="1"/>
</dbReference>
<evidence type="ECO:0000259" key="3">
    <source>
        <dbReference type="PROSITE" id="PS50006"/>
    </source>
</evidence>
<sequence>MSLPGVIIDASNVAATRKRPWPFSRVVEVRDAWLRDHPGTAAIAVLDATVRPFLDEQHLVKQAEREQWLEVHQGDADDRILALAARFGAAVVSSDNFRFARREHAWLQGSDSRVWSVRRVHGRVVFSPRHLGVATDEEIERDRLHKLDKAGLLREDAEERFRCTDPTGTCLRGGAVLLPRQVNKDGNRWFCRSCGYEAVEVVVEPPVPEGLDTGPVLVTVQHGYAVRATVTVPPQGLTLGRASRSRPGTTDVTEGLGADRAAEISRAHLRIFLDDDGRPLAEHLPENNASFLNPELDFEGLPRTARLAAGTPYALEDGDELHLGPGTVRLRISNGARTGDESGSEYAG</sequence>
<proteinExistence type="predicted"/>
<evidence type="ECO:0000256" key="2">
    <source>
        <dbReference type="SAM" id="MobiDB-lite"/>
    </source>
</evidence>
<gene>
    <name evidence="4" type="ORF">ACFP1B_16665</name>
</gene>
<organism evidence="4 5">
    <name type="scientific">Streptomyces pulveraceus</name>
    <dbReference type="NCBI Taxonomy" id="68258"/>
    <lineage>
        <taxon>Bacteria</taxon>
        <taxon>Bacillati</taxon>
        <taxon>Actinomycetota</taxon>
        <taxon>Actinomycetes</taxon>
        <taxon>Kitasatosporales</taxon>
        <taxon>Streptomycetaceae</taxon>
        <taxon>Streptomyces</taxon>
    </lineage>
</organism>
<keyword evidence="5" id="KW-1185">Reference proteome</keyword>
<accession>A0ABW1GLU2</accession>
<reference evidence="5" key="1">
    <citation type="journal article" date="2019" name="Int. J. Syst. Evol. Microbiol.">
        <title>The Global Catalogue of Microorganisms (GCM) 10K type strain sequencing project: providing services to taxonomists for standard genome sequencing and annotation.</title>
        <authorList>
            <consortium name="The Broad Institute Genomics Platform"/>
            <consortium name="The Broad Institute Genome Sequencing Center for Infectious Disease"/>
            <person name="Wu L."/>
            <person name="Ma J."/>
        </authorList>
    </citation>
    <scope>NUCLEOTIDE SEQUENCE [LARGE SCALE GENOMIC DNA]</scope>
    <source>
        <strain evidence="5">JCM 4147</strain>
    </source>
</reference>
<feature type="region of interest" description="Disordered" evidence="2">
    <location>
        <begin position="238"/>
        <end position="257"/>
    </location>
</feature>
<feature type="domain" description="FHA" evidence="3">
    <location>
        <begin position="237"/>
        <end position="293"/>
    </location>
</feature>
<dbReference type="PROSITE" id="PS50006">
    <property type="entry name" value="FHA_DOMAIN"/>
    <property type="match status" value="1"/>
</dbReference>
<dbReference type="InterPro" id="IPR008984">
    <property type="entry name" value="SMAD_FHA_dom_sf"/>
</dbReference>
<evidence type="ECO:0000313" key="4">
    <source>
        <dbReference type="EMBL" id="MFC5915038.1"/>
    </source>
</evidence>
<keyword evidence="1" id="KW-0597">Phosphoprotein</keyword>
<evidence type="ECO:0000313" key="5">
    <source>
        <dbReference type="Proteomes" id="UP001596200"/>
    </source>
</evidence>
<protein>
    <recommendedName>
        <fullName evidence="3">FHA domain-containing protein</fullName>
    </recommendedName>
</protein>
<dbReference type="InterPro" id="IPR021869">
    <property type="entry name" value="RNase_Zc3h12_NYN"/>
</dbReference>
<dbReference type="RefSeq" id="WP_344514631.1">
    <property type="nucleotide sequence ID" value="NZ_BAAATU010000030.1"/>
</dbReference>
<dbReference type="Gene3D" id="3.40.50.11980">
    <property type="match status" value="1"/>
</dbReference>
<evidence type="ECO:0000256" key="1">
    <source>
        <dbReference type="ARBA" id="ARBA00022553"/>
    </source>
</evidence>
<comment type="caution">
    <text evidence="4">The sequence shown here is derived from an EMBL/GenBank/DDBJ whole genome shotgun (WGS) entry which is preliminary data.</text>
</comment>
<dbReference type="InterPro" id="IPR000253">
    <property type="entry name" value="FHA_dom"/>
</dbReference>
<dbReference type="EMBL" id="JBHSPU010000015">
    <property type="protein sequence ID" value="MFC5915038.1"/>
    <property type="molecule type" value="Genomic_DNA"/>
</dbReference>
<name>A0ABW1GLU2_9ACTN</name>
<dbReference type="Gene3D" id="2.60.200.20">
    <property type="match status" value="1"/>
</dbReference>
<dbReference type="CDD" id="cd00060">
    <property type="entry name" value="FHA"/>
    <property type="match status" value="1"/>
</dbReference>
<dbReference type="Proteomes" id="UP001596200">
    <property type="component" value="Unassembled WGS sequence"/>
</dbReference>
<dbReference type="Pfam" id="PF11977">
    <property type="entry name" value="RNase_Zc3h12a"/>
    <property type="match status" value="1"/>
</dbReference>